<dbReference type="GO" id="GO:0005886">
    <property type="term" value="C:plasma membrane"/>
    <property type="evidence" value="ECO:0007669"/>
    <property type="project" value="UniProtKB-SubCell"/>
</dbReference>
<dbReference type="Gene3D" id="1.10.3470.10">
    <property type="entry name" value="ABC transporter involved in vitamin B12 uptake, BtuC"/>
    <property type="match status" value="1"/>
</dbReference>
<evidence type="ECO:0000313" key="9">
    <source>
        <dbReference type="EMBL" id="AOA33903.1"/>
    </source>
</evidence>
<feature type="transmembrane region" description="Helical" evidence="8">
    <location>
        <begin position="111"/>
        <end position="128"/>
    </location>
</feature>
<feature type="transmembrane region" description="Helical" evidence="8">
    <location>
        <begin position="161"/>
        <end position="185"/>
    </location>
</feature>
<reference evidence="9" key="1">
    <citation type="journal article" date="2016" name="FEMS Microbiol. Lett.">
        <title>Aeromonas salmonicida subsp. salmonicida strains isolated from Chinese freshwater fish contain a novel genomic island and possible regional-specific mobile genetic elements profiles.</title>
        <authorList>
            <person name="Long M."/>
            <person name="Nielsen T.K."/>
            <person name="Leisner J.J."/>
            <person name="Hansen L.H."/>
            <person name="Shen Z.X."/>
            <person name="Zhang Q.Q."/>
            <person name="Li A."/>
        </authorList>
    </citation>
    <scope>NUCLEOTIDE SEQUENCE</scope>
    <source>
        <strain evidence="9">BG</strain>
    </source>
</reference>
<organism evidence="9">
    <name type="scientific">Aeromonas salmonicida</name>
    <dbReference type="NCBI Taxonomy" id="645"/>
    <lineage>
        <taxon>Bacteria</taxon>
        <taxon>Pseudomonadati</taxon>
        <taxon>Pseudomonadota</taxon>
        <taxon>Gammaproteobacteria</taxon>
        <taxon>Aeromonadales</taxon>
        <taxon>Aeromonadaceae</taxon>
        <taxon>Aeromonas</taxon>
    </lineage>
</organism>
<comment type="similarity">
    <text evidence="2">Belongs to the binding-protein-dependent transport system permease family. FecCD subfamily.</text>
</comment>
<dbReference type="InterPro" id="IPR000522">
    <property type="entry name" value="ABC_transptr_permease_BtuC"/>
</dbReference>
<evidence type="ECO:0000256" key="8">
    <source>
        <dbReference type="SAM" id="Phobius"/>
    </source>
</evidence>
<name>A0A1B2LQP4_AERSA</name>
<accession>A0A1B2LQP4</accession>
<keyword evidence="6 8" id="KW-1133">Transmembrane helix</keyword>
<dbReference type="GO" id="GO:0022857">
    <property type="term" value="F:transmembrane transporter activity"/>
    <property type="evidence" value="ECO:0007669"/>
    <property type="project" value="InterPro"/>
</dbReference>
<evidence type="ECO:0000256" key="6">
    <source>
        <dbReference type="ARBA" id="ARBA00022989"/>
    </source>
</evidence>
<keyword evidence="4" id="KW-1003">Cell membrane</keyword>
<keyword evidence="5 8" id="KW-0812">Transmembrane</keyword>
<dbReference type="RefSeq" id="WP_080962340.1">
    <property type="nucleotide sequence ID" value="NZ_CP110648.1"/>
</dbReference>
<dbReference type="FunFam" id="1.10.3470.10:FF:000001">
    <property type="entry name" value="Vitamin B12 ABC transporter permease BtuC"/>
    <property type="match status" value="1"/>
</dbReference>
<feature type="transmembrane region" description="Helical" evidence="8">
    <location>
        <begin position="254"/>
        <end position="282"/>
    </location>
</feature>
<keyword evidence="3" id="KW-0813">Transport</keyword>
<dbReference type="InterPro" id="IPR037294">
    <property type="entry name" value="ABC_BtuC-like"/>
</dbReference>
<dbReference type="CDD" id="cd06550">
    <property type="entry name" value="TM_ABC_iron-siderophores_like"/>
    <property type="match status" value="1"/>
</dbReference>
<evidence type="ECO:0000256" key="3">
    <source>
        <dbReference type="ARBA" id="ARBA00022448"/>
    </source>
</evidence>
<dbReference type="SUPFAM" id="SSF81345">
    <property type="entry name" value="ABC transporter involved in vitamin B12 uptake, BtuC"/>
    <property type="match status" value="1"/>
</dbReference>
<protein>
    <submittedName>
        <fullName evidence="9">Vitamin B12 ABC transporter, permease component BtuC</fullName>
    </submittedName>
</protein>
<dbReference type="GO" id="GO:0033214">
    <property type="term" value="P:siderophore-iron import into cell"/>
    <property type="evidence" value="ECO:0007669"/>
    <property type="project" value="TreeGrafter"/>
</dbReference>
<evidence type="ECO:0000256" key="2">
    <source>
        <dbReference type="ARBA" id="ARBA00007935"/>
    </source>
</evidence>
<comment type="subcellular location">
    <subcellularLocation>
        <location evidence="1">Cell membrane</location>
        <topology evidence="1">Multi-pass membrane protein</topology>
    </subcellularLocation>
</comment>
<evidence type="ECO:0000256" key="1">
    <source>
        <dbReference type="ARBA" id="ARBA00004651"/>
    </source>
</evidence>
<dbReference type="AlphaFoldDB" id="A0A1B2LQP4"/>
<dbReference type="Pfam" id="PF01032">
    <property type="entry name" value="FecCD"/>
    <property type="match status" value="1"/>
</dbReference>
<feature type="transmembrane region" description="Helical" evidence="8">
    <location>
        <begin position="134"/>
        <end position="154"/>
    </location>
</feature>
<sequence>MSASTNFLVPPAQRLIQNLLRTLRWPLLVGLLLSVVLLGLTTGRYSLTTGQILQVLWDAAHGLEDGSVDTLVVLNVRLPRTLLAALTGAGLAICGVALQTLFRNPLVSPKVLGLSSGSALGGTLAILAGLSGPLLMGATFLSAFGALFLVVLIANVAGRTLVAIVLAGIVIDALFAAGVSLVQYAADPESSLPAIVFWLMGSFASASWDKLQQVAPVLLVSIFLLHRMRFRIAVLAMGDDEARSFGIRVGQSRIVVFLLISLVIGACVTASGVVGWVGLVIPHMARLLVGEDQMRLYPSTVLLGASFMVFTDTLARSLTASEIPLGVLTALIGAPVFIYLLCTRKRRGF</sequence>
<dbReference type="PANTHER" id="PTHR30472">
    <property type="entry name" value="FERRIC ENTEROBACTIN TRANSPORT SYSTEM PERMEASE PROTEIN"/>
    <property type="match status" value="1"/>
</dbReference>
<dbReference type="PANTHER" id="PTHR30472:SF70">
    <property type="entry name" value="MOLYBDATE IMPORT SYSTEM PERMEASE PROTEIN MOLB"/>
    <property type="match status" value="1"/>
</dbReference>
<evidence type="ECO:0000256" key="7">
    <source>
        <dbReference type="ARBA" id="ARBA00023136"/>
    </source>
</evidence>
<feature type="transmembrane region" description="Helical" evidence="8">
    <location>
        <begin position="82"/>
        <end position="102"/>
    </location>
</feature>
<dbReference type="EMBL" id="KX231277">
    <property type="protein sequence ID" value="AOA33903.1"/>
    <property type="molecule type" value="Genomic_DNA"/>
</dbReference>
<feature type="transmembrane region" description="Helical" evidence="8">
    <location>
        <begin position="323"/>
        <end position="342"/>
    </location>
</feature>
<evidence type="ECO:0000256" key="5">
    <source>
        <dbReference type="ARBA" id="ARBA00022692"/>
    </source>
</evidence>
<evidence type="ECO:0000256" key="4">
    <source>
        <dbReference type="ARBA" id="ARBA00022475"/>
    </source>
</evidence>
<keyword evidence="7 8" id="KW-0472">Membrane</keyword>
<feature type="transmembrane region" description="Helical" evidence="8">
    <location>
        <begin position="25"/>
        <end position="47"/>
    </location>
</feature>
<proteinExistence type="inferred from homology"/>